<dbReference type="InterPro" id="IPR017439">
    <property type="entry name" value="Amidohydrolase"/>
</dbReference>
<feature type="region of interest" description="Disordered" evidence="2">
    <location>
        <begin position="454"/>
        <end position="475"/>
    </location>
</feature>
<organism evidence="4 5">
    <name type="scientific">Roseibium algae</name>
    <dbReference type="NCBI Taxonomy" id="3123038"/>
    <lineage>
        <taxon>Bacteria</taxon>
        <taxon>Pseudomonadati</taxon>
        <taxon>Pseudomonadota</taxon>
        <taxon>Alphaproteobacteria</taxon>
        <taxon>Hyphomicrobiales</taxon>
        <taxon>Stappiaceae</taxon>
        <taxon>Roseibium</taxon>
    </lineage>
</organism>
<dbReference type="PANTHER" id="PTHR30575:SF0">
    <property type="entry name" value="XAA-ARG DIPEPTIDASE"/>
    <property type="match status" value="1"/>
</dbReference>
<accession>A0ABU8TFJ0</accession>
<dbReference type="InterPro" id="IPR011650">
    <property type="entry name" value="Peptidase_M20_dimer"/>
</dbReference>
<dbReference type="NCBIfam" id="TIGR01891">
    <property type="entry name" value="amidohydrolases"/>
    <property type="match status" value="1"/>
</dbReference>
<sequence length="475" mass="50824">MKNTQPIWENVETHKDDLIGMADRVWETPELLYGEYKSCAEHTAMLKQKGFRVTEGVAGIPTAVSGEAGEGGPVIAILGEYDALPGLSQVAGIAEQKEIVPGGNGHGCGHNLLGSAALLAATGLKDWLVETGTPGRVRYMGCPAEEGGAAKAFMVREGVFDDVDIAITWHPASMTRVDEMISLANTRIDFEFTGKSSHAAASPHLGRSALDAVQLMCVGVNYLREHMPDTDRVHYSILDAGGTAPNVVQGYAKARFVVRSRTLSGMRSLIERVRKVAEGAAIMTETTVSTSVMSAVANMLPNQPLAEAMETALQSLGGVPFDDQDRAYGAQIQATLTDEDIQAAYRLVGVPRRDNYPLCDYVVPLEAQGEVLVGSTDVADVSWKVPTIQARVATHAIGTQLHTWQVTAQGQSALAHKGMVHAAKAMAQTAVMAFTDPDLREAAQRAHQALLAEEPYVSPLPEDVRPPLQPRPAAE</sequence>
<dbReference type="PIRSF" id="PIRSF037227">
    <property type="entry name" value="Aminobenzoyl-glu_utiliz_pB"/>
    <property type="match status" value="1"/>
</dbReference>
<keyword evidence="1" id="KW-0378">Hydrolase</keyword>
<evidence type="ECO:0000259" key="3">
    <source>
        <dbReference type="Pfam" id="PF07687"/>
    </source>
</evidence>
<reference evidence="4 5" key="1">
    <citation type="submission" date="2024-02" db="EMBL/GenBank/DDBJ databases">
        <title>Roseibium algae sp. nov., isolated from marine alga (Grateloupia sp.), showing potential in myo-inositol conversion.</title>
        <authorList>
            <person name="Wang Y."/>
        </authorList>
    </citation>
    <scope>NUCLEOTIDE SEQUENCE [LARGE SCALE GENOMIC DNA]</scope>
    <source>
        <strain evidence="4 5">H3510</strain>
    </source>
</reference>
<dbReference type="PANTHER" id="PTHR30575">
    <property type="entry name" value="PEPTIDASE M20"/>
    <property type="match status" value="1"/>
</dbReference>
<name>A0ABU8TFJ0_9HYPH</name>
<dbReference type="Proteomes" id="UP001385499">
    <property type="component" value="Unassembled WGS sequence"/>
</dbReference>
<dbReference type="InterPro" id="IPR036264">
    <property type="entry name" value="Bact_exopeptidase_dim_dom"/>
</dbReference>
<gene>
    <name evidence="4" type="ORF">V6575_02320</name>
</gene>
<dbReference type="RefSeq" id="WP_340272405.1">
    <property type="nucleotide sequence ID" value="NZ_JBAKIA010000001.1"/>
</dbReference>
<dbReference type="InterPro" id="IPR017145">
    <property type="entry name" value="Aminobenzoyl-glu_utiliz_pB"/>
</dbReference>
<feature type="domain" description="Peptidase M20 dimerisation" evidence="3">
    <location>
        <begin position="189"/>
        <end position="278"/>
    </location>
</feature>
<dbReference type="Pfam" id="PF07687">
    <property type="entry name" value="M20_dimer"/>
    <property type="match status" value="1"/>
</dbReference>
<proteinExistence type="predicted"/>
<dbReference type="EMBL" id="JBAKIA010000001">
    <property type="protein sequence ID" value="MEJ8472911.1"/>
    <property type="molecule type" value="Genomic_DNA"/>
</dbReference>
<dbReference type="InterPro" id="IPR052030">
    <property type="entry name" value="Peptidase_M20/M20A_hydrolases"/>
</dbReference>
<dbReference type="Gene3D" id="3.30.70.360">
    <property type="match status" value="1"/>
</dbReference>
<keyword evidence="5" id="KW-1185">Reference proteome</keyword>
<comment type="caution">
    <text evidence="4">The sequence shown here is derived from an EMBL/GenBank/DDBJ whole genome shotgun (WGS) entry which is preliminary data.</text>
</comment>
<evidence type="ECO:0000313" key="5">
    <source>
        <dbReference type="Proteomes" id="UP001385499"/>
    </source>
</evidence>
<protein>
    <submittedName>
        <fullName evidence="4">Amidohydrolase</fullName>
    </submittedName>
</protein>
<evidence type="ECO:0000256" key="2">
    <source>
        <dbReference type="SAM" id="MobiDB-lite"/>
    </source>
</evidence>
<dbReference type="SUPFAM" id="SSF53187">
    <property type="entry name" value="Zn-dependent exopeptidases"/>
    <property type="match status" value="1"/>
</dbReference>
<dbReference type="Gene3D" id="3.40.630.10">
    <property type="entry name" value="Zn peptidases"/>
    <property type="match status" value="1"/>
</dbReference>
<dbReference type="InterPro" id="IPR002933">
    <property type="entry name" value="Peptidase_M20"/>
</dbReference>
<evidence type="ECO:0000313" key="4">
    <source>
        <dbReference type="EMBL" id="MEJ8472911.1"/>
    </source>
</evidence>
<evidence type="ECO:0000256" key="1">
    <source>
        <dbReference type="ARBA" id="ARBA00022801"/>
    </source>
</evidence>
<dbReference type="Pfam" id="PF01546">
    <property type="entry name" value="Peptidase_M20"/>
    <property type="match status" value="1"/>
</dbReference>
<dbReference type="SUPFAM" id="SSF55031">
    <property type="entry name" value="Bacterial exopeptidase dimerisation domain"/>
    <property type="match status" value="1"/>
</dbReference>